<dbReference type="EMBL" id="JARGDH010000003">
    <property type="protein sequence ID" value="KAL0273603.1"/>
    <property type="molecule type" value="Genomic_DNA"/>
</dbReference>
<feature type="transmembrane region" description="Helical" evidence="7">
    <location>
        <begin position="338"/>
        <end position="365"/>
    </location>
</feature>
<evidence type="ECO:0000313" key="9">
    <source>
        <dbReference type="EMBL" id="KAL0273603.1"/>
    </source>
</evidence>
<feature type="compositionally biased region" description="Basic and acidic residues" evidence="6">
    <location>
        <begin position="1"/>
        <end position="12"/>
    </location>
</feature>
<feature type="region of interest" description="Disordered" evidence="6">
    <location>
        <begin position="31"/>
        <end position="57"/>
    </location>
</feature>
<feature type="transmembrane region" description="Helical" evidence="7">
    <location>
        <begin position="305"/>
        <end position="326"/>
    </location>
</feature>
<dbReference type="InterPro" id="IPR006153">
    <property type="entry name" value="Cation/H_exchanger_TM"/>
</dbReference>
<reference evidence="9" key="1">
    <citation type="journal article" date="2024" name="Gigascience">
        <title>Chromosome-level genome of the poultry shaft louse Menopon gallinae provides insight into the host-switching and adaptive evolution of parasitic lice.</title>
        <authorList>
            <person name="Xu Y."/>
            <person name="Ma L."/>
            <person name="Liu S."/>
            <person name="Liang Y."/>
            <person name="Liu Q."/>
            <person name="He Z."/>
            <person name="Tian L."/>
            <person name="Duan Y."/>
            <person name="Cai W."/>
            <person name="Li H."/>
            <person name="Song F."/>
        </authorList>
    </citation>
    <scope>NUCLEOTIDE SEQUENCE</scope>
    <source>
        <strain evidence="9">Cailab_2023a</strain>
    </source>
</reference>
<dbReference type="InterPro" id="IPR038770">
    <property type="entry name" value="Na+/solute_symporter_sf"/>
</dbReference>
<evidence type="ECO:0000256" key="5">
    <source>
        <dbReference type="ARBA" id="ARBA00023136"/>
    </source>
</evidence>
<dbReference type="PANTHER" id="PTHR31102">
    <property type="match status" value="1"/>
</dbReference>
<dbReference type="Pfam" id="PF00999">
    <property type="entry name" value="Na_H_Exchanger"/>
    <property type="match status" value="1"/>
</dbReference>
<evidence type="ECO:0000256" key="6">
    <source>
        <dbReference type="SAM" id="MobiDB-lite"/>
    </source>
</evidence>
<evidence type="ECO:0000256" key="2">
    <source>
        <dbReference type="ARBA" id="ARBA00007367"/>
    </source>
</evidence>
<comment type="subcellular location">
    <subcellularLocation>
        <location evidence="1">Membrane</location>
        <topology evidence="1">Multi-pass membrane protein</topology>
    </subcellularLocation>
</comment>
<keyword evidence="4 7" id="KW-1133">Transmembrane helix</keyword>
<gene>
    <name evidence="9" type="ORF">PYX00_006236</name>
</gene>
<evidence type="ECO:0000256" key="4">
    <source>
        <dbReference type="ARBA" id="ARBA00022989"/>
    </source>
</evidence>
<feature type="compositionally biased region" description="Polar residues" evidence="6">
    <location>
        <begin position="597"/>
        <end position="606"/>
    </location>
</feature>
<feature type="compositionally biased region" description="Basic and acidic residues" evidence="6">
    <location>
        <begin position="649"/>
        <end position="678"/>
    </location>
</feature>
<feature type="compositionally biased region" description="Basic and acidic residues" evidence="6">
    <location>
        <begin position="630"/>
        <end position="639"/>
    </location>
</feature>
<proteinExistence type="inferred from homology"/>
<dbReference type="GO" id="GO:1902600">
    <property type="term" value="P:proton transmembrane transport"/>
    <property type="evidence" value="ECO:0007669"/>
    <property type="project" value="InterPro"/>
</dbReference>
<dbReference type="InterPro" id="IPR051843">
    <property type="entry name" value="CPA1_transporter"/>
</dbReference>
<keyword evidence="3 7" id="KW-0812">Transmembrane</keyword>
<feature type="region of interest" description="Disordered" evidence="6">
    <location>
        <begin position="1"/>
        <end position="20"/>
    </location>
</feature>
<evidence type="ECO:0000259" key="8">
    <source>
        <dbReference type="Pfam" id="PF00999"/>
    </source>
</evidence>
<feature type="transmembrane region" description="Helical" evidence="7">
    <location>
        <begin position="462"/>
        <end position="482"/>
    </location>
</feature>
<accession>A0AAW2HW71</accession>
<dbReference type="Gene3D" id="1.20.1530.20">
    <property type="match status" value="1"/>
</dbReference>
<feature type="region of interest" description="Disordered" evidence="6">
    <location>
        <begin position="597"/>
        <end position="678"/>
    </location>
</feature>
<keyword evidence="5 7" id="KW-0472">Membrane</keyword>
<evidence type="ECO:0000256" key="1">
    <source>
        <dbReference type="ARBA" id="ARBA00004141"/>
    </source>
</evidence>
<organism evidence="9">
    <name type="scientific">Menopon gallinae</name>
    <name type="common">poultry shaft louse</name>
    <dbReference type="NCBI Taxonomy" id="328185"/>
    <lineage>
        <taxon>Eukaryota</taxon>
        <taxon>Metazoa</taxon>
        <taxon>Ecdysozoa</taxon>
        <taxon>Arthropoda</taxon>
        <taxon>Hexapoda</taxon>
        <taxon>Insecta</taxon>
        <taxon>Pterygota</taxon>
        <taxon>Neoptera</taxon>
        <taxon>Paraneoptera</taxon>
        <taxon>Psocodea</taxon>
        <taxon>Troctomorpha</taxon>
        <taxon>Phthiraptera</taxon>
        <taxon>Amblycera</taxon>
        <taxon>Menoponidae</taxon>
        <taxon>Menopon</taxon>
    </lineage>
</organism>
<dbReference type="GO" id="GO:0016020">
    <property type="term" value="C:membrane"/>
    <property type="evidence" value="ECO:0007669"/>
    <property type="project" value="UniProtKB-SubCell"/>
</dbReference>
<feature type="domain" description="Cation/H+ exchanger transmembrane" evidence="8">
    <location>
        <begin position="205"/>
        <end position="584"/>
    </location>
</feature>
<comment type="caution">
    <text evidence="9">The sequence shown here is derived from an EMBL/GenBank/DDBJ whole genome shotgun (WGS) entry which is preliminary data.</text>
</comment>
<feature type="transmembrane region" description="Helical" evidence="7">
    <location>
        <begin position="276"/>
        <end position="299"/>
    </location>
</feature>
<feature type="transmembrane region" description="Helical" evidence="7">
    <location>
        <begin position="431"/>
        <end position="450"/>
    </location>
</feature>
<comment type="similarity">
    <text evidence="2">Belongs to the monovalent cation:proton antiporter 1 (CPA1) transporter (TC 2.A.36) family.</text>
</comment>
<dbReference type="PANTHER" id="PTHR31102:SF1">
    <property type="entry name" value="CATION_H+ EXCHANGER DOMAIN-CONTAINING PROTEIN"/>
    <property type="match status" value="1"/>
</dbReference>
<feature type="transmembrane region" description="Helical" evidence="7">
    <location>
        <begin position="371"/>
        <end position="394"/>
    </location>
</feature>
<feature type="transmembrane region" description="Helical" evidence="7">
    <location>
        <begin position="569"/>
        <end position="590"/>
    </location>
</feature>
<dbReference type="AlphaFoldDB" id="A0AAW2HW71"/>
<protein>
    <recommendedName>
        <fullName evidence="8">Cation/H+ exchanger transmembrane domain-containing protein</fullName>
    </recommendedName>
</protein>
<sequence length="678" mass="74780">MSTEHGHEETSAHSDSVSIPEYSKHRPAVISDGRLSPHHHFQRKTSVTSDHSDGPVRRKSILHNASYDNHIGHHLNHGYHPTEEDKQWNGDIHHDKFHRSVSRSNSFYSDKGRQASEDEDSLVNSWWYLFCMKCRQKESKSSWEPPHWQKVCPYPFCPSYRQFARLVALILVGLLLWGVVYCIIGPTAAPGGQLFGLAVLCICANFGGWFATMLTLPALSGMLLVGVLFQNLGLIHIDEDYKELCSIVRKIALVIILIRAGLDLDPKAMKRLYFTLIKMGLVPWIVECGVMAVMAHYLLDFPWMWGFLLGSVVAAVSPAVVVPCLIRLRSKGYGIAKGIPTLIIAVSGIDDAASVAVFGIIHSVMFSNESLVYNILLGPLSVIVGIGFGVIWGTMAQFIPEKDDPFVIPLRILLLFGGGLISVFGSEEIGFGGAGPLGCVTLAFVSFLFWGKQGWDVEDNPAATAFEIFWMIFEPILFGITGTEVKIDEMEPTLVGIGVACLLTGIILRIIATVLLGYGTKLNTKEKVFAALSWMAKATVQAALAPVVLDSLRSSKSENEKHLEYAERILLICVLSIILTAPLGAIIISLSGPKLLTKTSSAPSTTEWRRRSHRPSIRDMSIIDEEEEVENRSQEDNKSRKFLGPPEEFEIHEVKKDSASSHVSKKEGETADGTDSKS</sequence>
<feature type="transmembrane region" description="Helical" evidence="7">
    <location>
        <begin position="166"/>
        <end position="188"/>
    </location>
</feature>
<dbReference type="GO" id="GO:0015297">
    <property type="term" value="F:antiporter activity"/>
    <property type="evidence" value="ECO:0007669"/>
    <property type="project" value="InterPro"/>
</dbReference>
<name>A0AAW2HW71_9NEOP</name>
<evidence type="ECO:0000256" key="3">
    <source>
        <dbReference type="ARBA" id="ARBA00022692"/>
    </source>
</evidence>
<evidence type="ECO:0000256" key="7">
    <source>
        <dbReference type="SAM" id="Phobius"/>
    </source>
</evidence>
<feature type="transmembrane region" description="Helical" evidence="7">
    <location>
        <begin position="406"/>
        <end position="425"/>
    </location>
</feature>
<feature type="transmembrane region" description="Helical" evidence="7">
    <location>
        <begin position="494"/>
        <end position="516"/>
    </location>
</feature>